<protein>
    <submittedName>
        <fullName evidence="1">Uncharacterized protein</fullName>
    </submittedName>
</protein>
<organism evidence="1">
    <name type="scientific">Anguilla anguilla</name>
    <name type="common">European freshwater eel</name>
    <name type="synonym">Muraena anguilla</name>
    <dbReference type="NCBI Taxonomy" id="7936"/>
    <lineage>
        <taxon>Eukaryota</taxon>
        <taxon>Metazoa</taxon>
        <taxon>Chordata</taxon>
        <taxon>Craniata</taxon>
        <taxon>Vertebrata</taxon>
        <taxon>Euteleostomi</taxon>
        <taxon>Actinopterygii</taxon>
        <taxon>Neopterygii</taxon>
        <taxon>Teleostei</taxon>
        <taxon>Anguilliformes</taxon>
        <taxon>Anguillidae</taxon>
        <taxon>Anguilla</taxon>
    </lineage>
</organism>
<proteinExistence type="predicted"/>
<sequence length="17" mass="2203">MYLKSIDFNQIHHRPFR</sequence>
<reference evidence="1" key="1">
    <citation type="submission" date="2014-11" db="EMBL/GenBank/DDBJ databases">
        <authorList>
            <person name="Amaro Gonzalez C."/>
        </authorList>
    </citation>
    <scope>NUCLEOTIDE SEQUENCE</scope>
</reference>
<reference evidence="1" key="2">
    <citation type="journal article" date="2015" name="Fish Shellfish Immunol.">
        <title>Early steps in the European eel (Anguilla anguilla)-Vibrio vulnificus interaction in the gills: Role of the RtxA13 toxin.</title>
        <authorList>
            <person name="Callol A."/>
            <person name="Pajuelo D."/>
            <person name="Ebbesson L."/>
            <person name="Teles M."/>
            <person name="MacKenzie S."/>
            <person name="Amaro C."/>
        </authorList>
    </citation>
    <scope>NUCLEOTIDE SEQUENCE</scope>
</reference>
<accession>A0A0E9UXR0</accession>
<evidence type="ECO:0000313" key="1">
    <source>
        <dbReference type="EMBL" id="JAH69975.1"/>
    </source>
</evidence>
<name>A0A0E9UXR0_ANGAN</name>
<dbReference type="EMBL" id="GBXM01038602">
    <property type="protein sequence ID" value="JAH69975.1"/>
    <property type="molecule type" value="Transcribed_RNA"/>
</dbReference>
<dbReference type="AlphaFoldDB" id="A0A0E9UXR0"/>